<evidence type="ECO:0000256" key="1">
    <source>
        <dbReference type="ARBA" id="ARBA00007913"/>
    </source>
</evidence>
<evidence type="ECO:0000256" key="4">
    <source>
        <dbReference type="ARBA" id="ARBA00022806"/>
    </source>
</evidence>
<keyword evidence="2" id="KW-0547">Nucleotide-binding</keyword>
<dbReference type="SMART" id="SM00382">
    <property type="entry name" value="AAA"/>
    <property type="match status" value="1"/>
</dbReference>
<dbReference type="InterPro" id="IPR047187">
    <property type="entry name" value="SF1_C_Upf1"/>
</dbReference>
<dbReference type="InterPro" id="IPR041677">
    <property type="entry name" value="DNA2/NAM7_AAA_11"/>
</dbReference>
<dbReference type="RefSeq" id="WP_067554489.1">
    <property type="nucleotide sequence ID" value="NZ_CP011391.1"/>
</dbReference>
<organism evidence="8 9">
    <name type="scientific">Faecalibaculum rodentium</name>
    <dbReference type="NCBI Taxonomy" id="1702221"/>
    <lineage>
        <taxon>Bacteria</taxon>
        <taxon>Bacillati</taxon>
        <taxon>Bacillota</taxon>
        <taxon>Erysipelotrichia</taxon>
        <taxon>Erysipelotrichales</taxon>
        <taxon>Erysipelotrichaceae</taxon>
        <taxon>Faecalibaculum</taxon>
    </lineage>
</organism>
<name>A0A140DRY3_9FIRM</name>
<feature type="domain" description="AAA+ ATPase" evidence="7">
    <location>
        <begin position="267"/>
        <end position="476"/>
    </location>
</feature>
<dbReference type="GO" id="GO:0005524">
    <property type="term" value="F:ATP binding"/>
    <property type="evidence" value="ECO:0007669"/>
    <property type="project" value="UniProtKB-KW"/>
</dbReference>
<dbReference type="KEGG" id="fro:AALO17_02760"/>
<dbReference type="PATRIC" id="fig|1702221.3.peg.261"/>
<dbReference type="Proteomes" id="UP000069771">
    <property type="component" value="Chromosome"/>
</dbReference>
<evidence type="ECO:0000256" key="2">
    <source>
        <dbReference type="ARBA" id="ARBA00022741"/>
    </source>
</evidence>
<keyword evidence="3" id="KW-0378">Hydrolase</keyword>
<evidence type="ECO:0000256" key="3">
    <source>
        <dbReference type="ARBA" id="ARBA00022801"/>
    </source>
</evidence>
<evidence type="ECO:0000313" key="8">
    <source>
        <dbReference type="EMBL" id="AMK53410.1"/>
    </source>
</evidence>
<dbReference type="InterPro" id="IPR041679">
    <property type="entry name" value="DNA2/NAM7-like_C"/>
</dbReference>
<dbReference type="SUPFAM" id="SSF52540">
    <property type="entry name" value="P-loop containing nucleoside triphosphate hydrolases"/>
    <property type="match status" value="1"/>
</dbReference>
<evidence type="ECO:0000259" key="7">
    <source>
        <dbReference type="SMART" id="SM00382"/>
    </source>
</evidence>
<evidence type="ECO:0000313" key="9">
    <source>
        <dbReference type="Proteomes" id="UP000069771"/>
    </source>
</evidence>
<dbReference type="EMBL" id="CP011391">
    <property type="protein sequence ID" value="AMK53410.1"/>
    <property type="molecule type" value="Genomic_DNA"/>
</dbReference>
<dbReference type="InterPro" id="IPR027417">
    <property type="entry name" value="P-loop_NTPase"/>
</dbReference>
<keyword evidence="5" id="KW-0067">ATP-binding</keyword>
<evidence type="ECO:0000256" key="6">
    <source>
        <dbReference type="SAM" id="Coils"/>
    </source>
</evidence>
<gene>
    <name evidence="8" type="ORF">AALO17_02760</name>
</gene>
<dbReference type="CDD" id="cd18808">
    <property type="entry name" value="SF1_C_Upf1"/>
    <property type="match status" value="1"/>
</dbReference>
<dbReference type="STRING" id="1702221.AALO17_02760"/>
<keyword evidence="4" id="KW-0347">Helicase</keyword>
<feature type="coiled-coil region" evidence="6">
    <location>
        <begin position="56"/>
        <end position="98"/>
    </location>
</feature>
<dbReference type="OrthoDB" id="9757917at2"/>
<sequence length="859" mass="97895">MKDYINQRCTHIRYGSGTIISQNSKIIEVIFDDIGEKKKFAYPSCFEKFITLVDSEVQLAAKSQAAELENQNLQQAKRREEEKRAQQFRERHEDELKEMFDIPQYETLSSFSNHFKSLVLDEIQSVRMHPKRKYKLRDGRLIKRQGGEYIYSYDLEDNLQLPEDQVINLYISANGIYIVNDFARVISCEDFEITFSTLVDLSANLKVLEISSSLTWLLEATVERLEELSESHSPIATELVTAGKKHIINDNSLICIGQDTAREMATHQQITFIWGPPGTGKTEVLARIGSDHLKQNHRILLVSTANTAVDGAALRLIRMGDKDSFSPGQIIRYGFPKDRAVTEHPYLWVQTLLETRYPEVFARKKKLIELRKDASNTDDHIKAELSKINLYIKELTAGIVENAQFIATSIAKAKTDKLICKPGNFDVVIFDEISMALIPEVAILANLCKKTFIGIGDFRQLAPIAQSGEIHNELISDMFNYCGIHQAVDSGCSHEWLCMLDTQYRMHRDIATFISRSSYKNKLKTATGISEKRIIGIESKPLSGFPVGILDLSGMMTVCRQTAEKSRFNILSAFISVIQIIQAKECVTLGIITPYNAQSRLLKAITRDLEDNGFEKSLLECSTVHSFQGSEKDIILFDLVECYLMPSPGVLVTGITNGTANRLFNVAMSRAKCKFICVANLLYLSRKKLSRKLALTDFIHRLKSEAYTPEMYLNTAFTDYYGFSIFTDSRSATRRFFQDIKSAKKTVYLDIPDPINKRNSYSPLVEVLFDYRDHVKTTIRAQNVENLPEEFQKLKPIEDRYNPRDPIAIIDDHILWYGQPLTDSAFLIGDKVEPALYRPIIRFTGKHTIALLYDFLHIE</sequence>
<dbReference type="GeneID" id="78477155"/>
<protein>
    <recommendedName>
        <fullName evidence="7">AAA+ ATPase domain-containing protein</fullName>
    </recommendedName>
</protein>
<keyword evidence="9" id="KW-1185">Reference proteome</keyword>
<evidence type="ECO:0000256" key="5">
    <source>
        <dbReference type="ARBA" id="ARBA00022840"/>
    </source>
</evidence>
<dbReference type="InterPro" id="IPR050534">
    <property type="entry name" value="Coronavir_polyprotein_1ab"/>
</dbReference>
<dbReference type="Pfam" id="PF13086">
    <property type="entry name" value="AAA_11"/>
    <property type="match status" value="2"/>
</dbReference>
<reference evidence="8 9" key="1">
    <citation type="journal article" date="2016" name="Gut Pathog.">
        <title>Whole genome sequencing of "Faecalibaculum rodentium" ALO17, isolated from C57BL/6J laboratory mouse feces.</title>
        <authorList>
            <person name="Lim S."/>
            <person name="Chang D.H."/>
            <person name="Ahn S."/>
            <person name="Kim B.C."/>
        </authorList>
    </citation>
    <scope>NUCLEOTIDE SEQUENCE [LARGE SCALE GENOMIC DNA]</scope>
    <source>
        <strain evidence="8 9">Alo17</strain>
    </source>
</reference>
<dbReference type="InterPro" id="IPR003593">
    <property type="entry name" value="AAA+_ATPase"/>
</dbReference>
<dbReference type="PANTHER" id="PTHR43788:SF8">
    <property type="entry name" value="DNA-BINDING PROTEIN SMUBP-2"/>
    <property type="match status" value="1"/>
</dbReference>
<proteinExistence type="inferred from homology"/>
<dbReference type="Gene3D" id="3.40.50.300">
    <property type="entry name" value="P-loop containing nucleotide triphosphate hydrolases"/>
    <property type="match status" value="2"/>
</dbReference>
<accession>A0A140DRY3</accession>
<dbReference type="Pfam" id="PF13087">
    <property type="entry name" value="AAA_12"/>
    <property type="match status" value="1"/>
</dbReference>
<comment type="similarity">
    <text evidence="1">Belongs to the DNA2/NAM7 helicase family.</text>
</comment>
<keyword evidence="6" id="KW-0175">Coiled coil</keyword>
<dbReference type="AlphaFoldDB" id="A0A140DRY3"/>
<dbReference type="GO" id="GO:0043139">
    <property type="term" value="F:5'-3' DNA helicase activity"/>
    <property type="evidence" value="ECO:0007669"/>
    <property type="project" value="TreeGrafter"/>
</dbReference>
<dbReference type="GO" id="GO:0016787">
    <property type="term" value="F:hydrolase activity"/>
    <property type="evidence" value="ECO:0007669"/>
    <property type="project" value="UniProtKB-KW"/>
</dbReference>
<dbReference type="PANTHER" id="PTHR43788">
    <property type="entry name" value="DNA2/NAM7 HELICASE FAMILY MEMBER"/>
    <property type="match status" value="1"/>
</dbReference>